<dbReference type="EMBL" id="JAMQKC010000011">
    <property type="protein sequence ID" value="MDC3417589.1"/>
    <property type="molecule type" value="Genomic_DNA"/>
</dbReference>
<comment type="caution">
    <text evidence="1">The sequence shown here is derived from an EMBL/GenBank/DDBJ whole genome shotgun (WGS) entry which is preliminary data.</text>
</comment>
<dbReference type="SUPFAM" id="SSF100985">
    <property type="entry name" value="Sporulation inhibitor Sda"/>
    <property type="match status" value="1"/>
</dbReference>
<protein>
    <submittedName>
        <fullName evidence="1">Sporulation histidine kinase inhibitor Sda</fullName>
    </submittedName>
</protein>
<dbReference type="Gene3D" id="1.10.287.1100">
    <property type="entry name" value="Sporulation inhibitor A"/>
    <property type="match status" value="1"/>
</dbReference>
<name>A0A9X3WHN6_9BACI</name>
<accession>A0A9X3WHN6</accession>
<dbReference type="Pfam" id="PF08970">
    <property type="entry name" value="Sda"/>
    <property type="match status" value="1"/>
</dbReference>
<dbReference type="InterPro" id="IPR015064">
    <property type="entry name" value="Sda"/>
</dbReference>
<reference evidence="1" key="1">
    <citation type="submission" date="2022-06" db="EMBL/GenBank/DDBJ databases">
        <title>Aquibacillus sp. a new bacterium isolated from soil saline samples.</title>
        <authorList>
            <person name="Galisteo C."/>
            <person name="De La Haba R."/>
            <person name="Sanchez-Porro C."/>
            <person name="Ventosa A."/>
        </authorList>
    </citation>
    <scope>NUCLEOTIDE SEQUENCE</scope>
    <source>
        <strain evidence="1">3ASR75-54</strain>
    </source>
</reference>
<organism evidence="1 2">
    <name type="scientific">Aquibacillus salsiterrae</name>
    <dbReference type="NCBI Taxonomy" id="2950439"/>
    <lineage>
        <taxon>Bacteria</taxon>
        <taxon>Bacillati</taxon>
        <taxon>Bacillota</taxon>
        <taxon>Bacilli</taxon>
        <taxon>Bacillales</taxon>
        <taxon>Bacillaceae</taxon>
        <taxon>Aquibacillus</taxon>
    </lineage>
</organism>
<dbReference type="InterPro" id="IPR036916">
    <property type="entry name" value="Sda_sf"/>
</dbReference>
<proteinExistence type="predicted"/>
<dbReference type="Proteomes" id="UP001145069">
    <property type="component" value="Unassembled WGS sequence"/>
</dbReference>
<sequence>MIQLSTSLLKEAYQKAKDLQMNEDFIQLLKVELEGREHEPGTQLEENK</sequence>
<evidence type="ECO:0000313" key="1">
    <source>
        <dbReference type="EMBL" id="MDC3417589.1"/>
    </source>
</evidence>
<gene>
    <name evidence="1" type="ORF">NC799_11845</name>
</gene>
<dbReference type="RefSeq" id="WP_272446658.1">
    <property type="nucleotide sequence ID" value="NZ_JAMQKC010000011.1"/>
</dbReference>
<keyword evidence="2" id="KW-1185">Reference proteome</keyword>
<dbReference type="AlphaFoldDB" id="A0A9X3WHN6"/>
<evidence type="ECO:0000313" key="2">
    <source>
        <dbReference type="Proteomes" id="UP001145069"/>
    </source>
</evidence>